<evidence type="ECO:0000313" key="1">
    <source>
        <dbReference type="EMBL" id="MBK1817474.1"/>
    </source>
</evidence>
<dbReference type="AlphaFoldDB" id="A0A934R9F4"/>
<organism evidence="1 2">
    <name type="scientific">Luteolibacter yonseiensis</name>
    <dbReference type="NCBI Taxonomy" id="1144680"/>
    <lineage>
        <taxon>Bacteria</taxon>
        <taxon>Pseudomonadati</taxon>
        <taxon>Verrucomicrobiota</taxon>
        <taxon>Verrucomicrobiia</taxon>
        <taxon>Verrucomicrobiales</taxon>
        <taxon>Verrucomicrobiaceae</taxon>
        <taxon>Luteolibacter</taxon>
    </lineage>
</organism>
<sequence>MRTAVIVQDPAGYRLRVQALQAAHPNVHAFSSITHPHPHTRAIHIPADWIPADPSMPYDRRCWLKSEAMGTAAVIEHRIMADQYWFIESDVVASQDRWTALFADWEGVDADCVCQPLRLRANTPEIVWWKDPGTPAWADAHLLMSCYRLSRRAVLEMQRCAVEMRECLSEITVASVMRRAGMSMANVNGRQMHWNSQTMKTHEHKVIINPKLVNHPVKANTFGVPLTTAE</sequence>
<dbReference type="RefSeq" id="WP_200352414.1">
    <property type="nucleotide sequence ID" value="NZ_BAABHZ010000001.1"/>
</dbReference>
<dbReference type="EMBL" id="JAENIK010000012">
    <property type="protein sequence ID" value="MBK1817474.1"/>
    <property type="molecule type" value="Genomic_DNA"/>
</dbReference>
<protein>
    <submittedName>
        <fullName evidence="1">Uncharacterized protein</fullName>
    </submittedName>
</protein>
<reference evidence="1" key="1">
    <citation type="submission" date="2021-01" db="EMBL/GenBank/DDBJ databases">
        <title>Modified the classification status of verrucomicrobia.</title>
        <authorList>
            <person name="Feng X."/>
        </authorList>
    </citation>
    <scope>NUCLEOTIDE SEQUENCE</scope>
    <source>
        <strain evidence="1">JCM 18052</strain>
    </source>
</reference>
<dbReference type="Proteomes" id="UP000600139">
    <property type="component" value="Unassembled WGS sequence"/>
</dbReference>
<accession>A0A934R9F4</accession>
<evidence type="ECO:0000313" key="2">
    <source>
        <dbReference type="Proteomes" id="UP000600139"/>
    </source>
</evidence>
<comment type="caution">
    <text evidence="1">The sequence shown here is derived from an EMBL/GenBank/DDBJ whole genome shotgun (WGS) entry which is preliminary data.</text>
</comment>
<keyword evidence="2" id="KW-1185">Reference proteome</keyword>
<name>A0A934R9F4_9BACT</name>
<gene>
    <name evidence="1" type="ORF">JIN84_17775</name>
</gene>
<proteinExistence type="predicted"/>